<evidence type="ECO:0000313" key="4">
    <source>
        <dbReference type="Proteomes" id="UP000019487"/>
    </source>
</evidence>
<accession>W9C0X7</accession>
<comment type="caution">
    <text evidence="3">The sequence shown here is derived from an EMBL/GenBank/DDBJ whole genome shotgun (WGS) entry which is preliminary data.</text>
</comment>
<sequence length="293" mass="31491">MQALSQEFSIADEMPTFDQVGKLFPNEELFIGDNSVNNIDNSATFDADLMVNWQEPTSFDQSLQLPLDQGFFTGIYQPPTTQQSWQCTFRGGLPTNHVDYPVFSQSPYPAMWYGEGGCFNNLDPGTIVQNSANNHFLDNHSLPTPVPAYDQHTITNLPATATALPLSNANATAITANPITGRYPCSYPTCAQDFKRPGDRLRHITSVHQRGQTTHGKNLCPIVGCRRSYGRGLCRPDKVNDHLRKIHGLVRAAPAAPAGGSVVAGTSTHGANGVGSSSAAVSETTVSLAGNGN</sequence>
<evidence type="ECO:0000259" key="2">
    <source>
        <dbReference type="PROSITE" id="PS50157"/>
    </source>
</evidence>
<keyword evidence="1" id="KW-0863">Zinc-finger</keyword>
<dbReference type="HOGENOM" id="CLU_949924_0_0_1"/>
<dbReference type="EMBL" id="AYSA01000875">
    <property type="protein sequence ID" value="ESZ89566.1"/>
    <property type="molecule type" value="Genomic_DNA"/>
</dbReference>
<keyword evidence="1" id="KW-0862">Zinc</keyword>
<dbReference type="OrthoDB" id="6365676at2759"/>
<dbReference type="PROSITE" id="PS00028">
    <property type="entry name" value="ZINC_FINGER_C2H2_1"/>
    <property type="match status" value="1"/>
</dbReference>
<proteinExistence type="predicted"/>
<protein>
    <recommendedName>
        <fullName evidence="2">C2H2-type domain-containing protein</fullName>
    </recommendedName>
</protein>
<feature type="domain" description="C2H2-type" evidence="2">
    <location>
        <begin position="183"/>
        <end position="213"/>
    </location>
</feature>
<dbReference type="AlphaFoldDB" id="W9C0X7"/>
<dbReference type="GO" id="GO:0008270">
    <property type="term" value="F:zinc ion binding"/>
    <property type="evidence" value="ECO:0007669"/>
    <property type="project" value="UniProtKB-KW"/>
</dbReference>
<dbReference type="Proteomes" id="UP000019487">
    <property type="component" value="Unassembled WGS sequence"/>
</dbReference>
<evidence type="ECO:0000313" key="3">
    <source>
        <dbReference type="EMBL" id="ESZ89566.1"/>
    </source>
</evidence>
<dbReference type="SMART" id="SM00355">
    <property type="entry name" value="ZnF_C2H2"/>
    <property type="match status" value="2"/>
</dbReference>
<dbReference type="PROSITE" id="PS50157">
    <property type="entry name" value="ZINC_FINGER_C2H2_2"/>
    <property type="match status" value="1"/>
</dbReference>
<dbReference type="InterPro" id="IPR013087">
    <property type="entry name" value="Znf_C2H2_type"/>
</dbReference>
<gene>
    <name evidence="3" type="ORF">SBOR_10051</name>
</gene>
<reference evidence="3 4" key="1">
    <citation type="journal article" date="2014" name="Genome Announc.">
        <title>Draft genome sequence of Sclerotinia borealis, a psychrophilic plant pathogenic fungus.</title>
        <authorList>
            <person name="Mardanov A.V."/>
            <person name="Beletsky A.V."/>
            <person name="Kadnikov V.V."/>
            <person name="Ignatov A.N."/>
            <person name="Ravin N.V."/>
        </authorList>
    </citation>
    <scope>NUCLEOTIDE SEQUENCE [LARGE SCALE GENOMIC DNA]</scope>
    <source>
        <strain evidence="4">F-4157</strain>
    </source>
</reference>
<keyword evidence="1" id="KW-0479">Metal-binding</keyword>
<name>W9C0X7_SCLBF</name>
<evidence type="ECO:0000256" key="1">
    <source>
        <dbReference type="PROSITE-ProRule" id="PRU00042"/>
    </source>
</evidence>
<organism evidence="3 4">
    <name type="scientific">Sclerotinia borealis (strain F-4128)</name>
    <dbReference type="NCBI Taxonomy" id="1432307"/>
    <lineage>
        <taxon>Eukaryota</taxon>
        <taxon>Fungi</taxon>
        <taxon>Dikarya</taxon>
        <taxon>Ascomycota</taxon>
        <taxon>Pezizomycotina</taxon>
        <taxon>Leotiomycetes</taxon>
        <taxon>Helotiales</taxon>
        <taxon>Sclerotiniaceae</taxon>
        <taxon>Sclerotinia</taxon>
    </lineage>
</organism>
<dbReference type="STRING" id="1432307.W9C0X7"/>
<keyword evidence="4" id="KW-1185">Reference proteome</keyword>